<gene>
    <name evidence="3" type="ORF">EVOR1521_LOCUS1785</name>
</gene>
<dbReference type="InterPro" id="IPR000626">
    <property type="entry name" value="Ubiquitin-like_dom"/>
</dbReference>
<keyword evidence="1" id="KW-0732">Signal</keyword>
<dbReference type="CDD" id="cd17039">
    <property type="entry name" value="Ubl_ubiquitin_like"/>
    <property type="match status" value="1"/>
</dbReference>
<dbReference type="SUPFAM" id="SSF54236">
    <property type="entry name" value="Ubiquitin-like"/>
    <property type="match status" value="1"/>
</dbReference>
<evidence type="ECO:0000256" key="1">
    <source>
        <dbReference type="SAM" id="SignalP"/>
    </source>
</evidence>
<dbReference type="AlphaFoldDB" id="A0AA36HMT3"/>
<proteinExistence type="predicted"/>
<protein>
    <recommendedName>
        <fullName evidence="2">Ubiquitin-like domain-containing protein</fullName>
    </recommendedName>
</protein>
<evidence type="ECO:0000259" key="2">
    <source>
        <dbReference type="PROSITE" id="PS50053"/>
    </source>
</evidence>
<sequence>MDASLLAALRLLGETTGVCSSNCQVCAQLALEGDVGDTSLWSQGAALYFDFDDLDDQEVQTPQADLGPACGIPGSSRPKFAEGLVVLRIVSALTGEELCTLRTARSTRVRHVKEQIEQTEGTNANTQKLLLPDGKVARDDDMLAEMLPDARPQLMLVRSQPVWAGLLERVAAGEVQLQDLDEGARSDRGLVLAAVRASQGRALEHACWALRSDKDLVLEAVKRNGLALRHAALALRGERDLVLLAIRDCPLALEHASDLLRKDRDFIEKALRISPKAAAGISEELLRDLSFALGLVGSVPSAFQHLQVLRRDRAFLLQAVKRNGEVLRYAAGWHGDPEVALTAIQKAANAVHFVDANLRQQPQFAHAAVTVNPWAFEQLGWHHRGDLQLALLAARLQPALMTFAGERIREKVMYIIKKELSEQVDAAPKGYVEGPVWWLPETFRREKGAKPRG</sequence>
<organism evidence="3 4">
    <name type="scientific">Effrenium voratum</name>
    <dbReference type="NCBI Taxonomy" id="2562239"/>
    <lineage>
        <taxon>Eukaryota</taxon>
        <taxon>Sar</taxon>
        <taxon>Alveolata</taxon>
        <taxon>Dinophyceae</taxon>
        <taxon>Suessiales</taxon>
        <taxon>Symbiodiniaceae</taxon>
        <taxon>Effrenium</taxon>
    </lineage>
</organism>
<dbReference type="Gene3D" id="3.10.20.90">
    <property type="entry name" value="Phosphatidylinositol 3-kinase Catalytic Subunit, Chain A, domain 1"/>
    <property type="match status" value="1"/>
</dbReference>
<dbReference type="Pfam" id="PF13475">
    <property type="entry name" value="DUF4116"/>
    <property type="match status" value="2"/>
</dbReference>
<dbReference type="PROSITE" id="PS50053">
    <property type="entry name" value="UBIQUITIN_2"/>
    <property type="match status" value="1"/>
</dbReference>
<feature type="signal peptide" evidence="1">
    <location>
        <begin position="1"/>
        <end position="20"/>
    </location>
</feature>
<dbReference type="EMBL" id="CAUJNA010000081">
    <property type="protein sequence ID" value="CAJ1371485.1"/>
    <property type="molecule type" value="Genomic_DNA"/>
</dbReference>
<dbReference type="Proteomes" id="UP001178507">
    <property type="component" value="Unassembled WGS sequence"/>
</dbReference>
<evidence type="ECO:0000313" key="4">
    <source>
        <dbReference type="Proteomes" id="UP001178507"/>
    </source>
</evidence>
<dbReference type="InterPro" id="IPR029071">
    <property type="entry name" value="Ubiquitin-like_domsf"/>
</dbReference>
<evidence type="ECO:0000313" key="3">
    <source>
        <dbReference type="EMBL" id="CAJ1371485.1"/>
    </source>
</evidence>
<dbReference type="InterPro" id="IPR025197">
    <property type="entry name" value="DUF4116"/>
</dbReference>
<comment type="caution">
    <text evidence="3">The sequence shown here is derived from an EMBL/GenBank/DDBJ whole genome shotgun (WGS) entry which is preliminary data.</text>
</comment>
<reference evidence="3" key="1">
    <citation type="submission" date="2023-08" db="EMBL/GenBank/DDBJ databases">
        <authorList>
            <person name="Chen Y."/>
            <person name="Shah S."/>
            <person name="Dougan E. K."/>
            <person name="Thang M."/>
            <person name="Chan C."/>
        </authorList>
    </citation>
    <scope>NUCLEOTIDE SEQUENCE</scope>
</reference>
<feature type="domain" description="Ubiquitin-like" evidence="2">
    <location>
        <begin position="85"/>
        <end position="161"/>
    </location>
</feature>
<feature type="chain" id="PRO_5041319858" description="Ubiquitin-like domain-containing protein" evidence="1">
    <location>
        <begin position="21"/>
        <end position="453"/>
    </location>
</feature>
<name>A0AA36HMT3_9DINO</name>
<accession>A0AA36HMT3</accession>
<keyword evidence="4" id="KW-1185">Reference proteome</keyword>